<dbReference type="Gene3D" id="2.30.30.40">
    <property type="entry name" value="SH3 Domains"/>
    <property type="match status" value="1"/>
</dbReference>
<dbReference type="RefSeq" id="WP_128765934.1">
    <property type="nucleotide sequence ID" value="NZ_JBHUOO010000016.1"/>
</dbReference>
<comment type="caution">
    <text evidence="3">The sequence shown here is derived from an EMBL/GenBank/DDBJ whole genome shotgun (WGS) entry which is preliminary data.</text>
</comment>
<feature type="signal peptide" evidence="1">
    <location>
        <begin position="1"/>
        <end position="19"/>
    </location>
</feature>
<dbReference type="Pfam" id="PF08239">
    <property type="entry name" value="SH3_3"/>
    <property type="match status" value="1"/>
</dbReference>
<sequence length="153" mass="16559">MKNVLLLILFFGASFSLNAQVTLSDTRVATSCCEEGRGCTGSAYCSACKNCTGCKHCAKNGGSCGVCSRVRSTPSRSTTVTRKSTASKFSIGQQAIVNSPVLNLREKPSASSKILEKLKEDQQVEVLEVLESWLRVKVLSNETTGYVHKNFLK</sequence>
<reference evidence="3 4" key="1">
    <citation type="submission" date="2018-07" db="EMBL/GenBank/DDBJ databases">
        <title>Leeuwenhoekiella genomics.</title>
        <authorList>
            <person name="Tahon G."/>
            <person name="Willems A."/>
        </authorList>
    </citation>
    <scope>NUCLEOTIDE SEQUENCE [LARGE SCALE GENOMIC DNA]</scope>
    <source>
        <strain evidence="3 4">LMG 29608</strain>
    </source>
</reference>
<evidence type="ECO:0000313" key="3">
    <source>
        <dbReference type="EMBL" id="RXG20356.1"/>
    </source>
</evidence>
<evidence type="ECO:0000313" key="4">
    <source>
        <dbReference type="Proteomes" id="UP000289859"/>
    </source>
</evidence>
<protein>
    <submittedName>
        <fullName evidence="3">SH3 domain-containing protein</fullName>
    </submittedName>
</protein>
<dbReference type="EMBL" id="QOVK01000011">
    <property type="protein sequence ID" value="RXG20356.1"/>
    <property type="molecule type" value="Genomic_DNA"/>
</dbReference>
<keyword evidence="1" id="KW-0732">Signal</keyword>
<dbReference type="PROSITE" id="PS51781">
    <property type="entry name" value="SH3B"/>
    <property type="match status" value="1"/>
</dbReference>
<gene>
    <name evidence="3" type="ORF">DSM02_2527</name>
</gene>
<proteinExistence type="predicted"/>
<organism evidence="3 4">
    <name type="scientific">Leeuwenhoekiella polynyae</name>
    <dbReference type="NCBI Taxonomy" id="1550906"/>
    <lineage>
        <taxon>Bacteria</taxon>
        <taxon>Pseudomonadati</taxon>
        <taxon>Bacteroidota</taxon>
        <taxon>Flavobacteriia</taxon>
        <taxon>Flavobacteriales</taxon>
        <taxon>Flavobacteriaceae</taxon>
        <taxon>Leeuwenhoekiella</taxon>
    </lineage>
</organism>
<dbReference type="Proteomes" id="UP000289859">
    <property type="component" value="Unassembled WGS sequence"/>
</dbReference>
<keyword evidence="4" id="KW-1185">Reference proteome</keyword>
<name>A0A4Q0P309_9FLAO</name>
<evidence type="ECO:0000256" key="1">
    <source>
        <dbReference type="SAM" id="SignalP"/>
    </source>
</evidence>
<dbReference type="AlphaFoldDB" id="A0A4Q0P309"/>
<dbReference type="SMART" id="SM00287">
    <property type="entry name" value="SH3b"/>
    <property type="match status" value="1"/>
</dbReference>
<dbReference type="OrthoDB" id="1189825at2"/>
<accession>A0A4Q0P309</accession>
<evidence type="ECO:0000259" key="2">
    <source>
        <dbReference type="PROSITE" id="PS51781"/>
    </source>
</evidence>
<feature type="domain" description="SH3b" evidence="2">
    <location>
        <begin position="92"/>
        <end position="153"/>
    </location>
</feature>
<feature type="chain" id="PRO_5020916410" evidence="1">
    <location>
        <begin position="20"/>
        <end position="153"/>
    </location>
</feature>
<dbReference type="InterPro" id="IPR003646">
    <property type="entry name" value="SH3-like_bac-type"/>
</dbReference>